<keyword evidence="1" id="KW-1133">Transmembrane helix</keyword>
<reference evidence="3" key="1">
    <citation type="journal article" date="2018" name="Front. Microbiol.">
        <title>Genome-Based Analysis Reveals the Taxonomy and Diversity of the Family Idiomarinaceae.</title>
        <authorList>
            <person name="Liu Y."/>
            <person name="Lai Q."/>
            <person name="Shao Z."/>
        </authorList>
    </citation>
    <scope>NUCLEOTIDE SEQUENCE [LARGE SCALE GENOMIC DNA]</scope>
    <source>
        <strain evidence="3">c121</strain>
    </source>
</reference>
<gene>
    <name evidence="2" type="ORF">CWI80_12245</name>
</gene>
<dbReference type="Gene3D" id="3.30.700.10">
    <property type="entry name" value="Glycoprotein, Type 4 Pilin"/>
    <property type="match status" value="1"/>
</dbReference>
<dbReference type="GO" id="GO:0043683">
    <property type="term" value="P:type IV pilus assembly"/>
    <property type="evidence" value="ECO:0007669"/>
    <property type="project" value="InterPro"/>
</dbReference>
<dbReference type="Pfam" id="PF16732">
    <property type="entry name" value="ComP_DUS"/>
    <property type="match status" value="1"/>
</dbReference>
<accession>A0A432YZE4</accession>
<dbReference type="STRING" id="1122124.GCA_000423165_02390"/>
<comment type="caution">
    <text evidence="2">The sequence shown here is derived from an EMBL/GenBank/DDBJ whole genome shotgun (WGS) entry which is preliminary data.</text>
</comment>
<protein>
    <submittedName>
        <fullName evidence="2">Prepilin-type cleavage/methylation domain-containing protein</fullName>
    </submittedName>
</protein>
<evidence type="ECO:0000256" key="1">
    <source>
        <dbReference type="SAM" id="Phobius"/>
    </source>
</evidence>
<dbReference type="InterPro" id="IPR045584">
    <property type="entry name" value="Pilin-like"/>
</dbReference>
<dbReference type="NCBIfam" id="TIGR02532">
    <property type="entry name" value="IV_pilin_GFxxxE"/>
    <property type="match status" value="1"/>
</dbReference>
<dbReference type="RefSeq" id="WP_034727725.1">
    <property type="nucleotide sequence ID" value="NZ_PIQE01000006.1"/>
</dbReference>
<dbReference type="PANTHER" id="PTHR30093:SF47">
    <property type="entry name" value="TYPE IV PILUS NON-CORE MINOR PILIN PILE"/>
    <property type="match status" value="1"/>
</dbReference>
<name>A0A432YZE4_9GAMM</name>
<dbReference type="PANTHER" id="PTHR30093">
    <property type="entry name" value="GENERAL SECRETION PATHWAY PROTEIN G"/>
    <property type="match status" value="1"/>
</dbReference>
<dbReference type="InterPro" id="IPR012902">
    <property type="entry name" value="N_methyl_site"/>
</dbReference>
<dbReference type="SUPFAM" id="SSF54523">
    <property type="entry name" value="Pili subunits"/>
    <property type="match status" value="1"/>
</dbReference>
<evidence type="ECO:0000313" key="2">
    <source>
        <dbReference type="EMBL" id="RUO68993.1"/>
    </source>
</evidence>
<organism evidence="2 3">
    <name type="scientific">Pseudidiomarina sediminum</name>
    <dbReference type="NCBI Taxonomy" id="431675"/>
    <lineage>
        <taxon>Bacteria</taxon>
        <taxon>Pseudomonadati</taxon>
        <taxon>Pseudomonadota</taxon>
        <taxon>Gammaproteobacteria</taxon>
        <taxon>Alteromonadales</taxon>
        <taxon>Idiomarinaceae</taxon>
        <taxon>Pseudidiomarina</taxon>
    </lineage>
</organism>
<dbReference type="PROSITE" id="PS00409">
    <property type="entry name" value="PROKAR_NTER_METHYL"/>
    <property type="match status" value="1"/>
</dbReference>
<keyword evidence="1" id="KW-0472">Membrane</keyword>
<feature type="transmembrane region" description="Helical" evidence="1">
    <location>
        <begin position="12"/>
        <end position="33"/>
    </location>
</feature>
<sequence length="141" mass="15318">MLKGKSEVRQHGFSLVELMLVVVVIAILATIALPNYRDYVARGHVTTAQADLATLALALTNRFQRQLTYPTVTTTTTAETKGAVTGWSPAEVEYFDYTLVSTASGYRLTATGKERLDGCVLKLSDDNTRELSGDCAGVEAW</sequence>
<keyword evidence="3" id="KW-1185">Reference proteome</keyword>
<dbReference type="EMBL" id="PIQE01000006">
    <property type="protein sequence ID" value="RUO68993.1"/>
    <property type="molecule type" value="Genomic_DNA"/>
</dbReference>
<keyword evidence="1" id="KW-0812">Transmembrane</keyword>
<dbReference type="Proteomes" id="UP000287022">
    <property type="component" value="Unassembled WGS sequence"/>
</dbReference>
<dbReference type="InterPro" id="IPR031982">
    <property type="entry name" value="PilE-like"/>
</dbReference>
<evidence type="ECO:0000313" key="3">
    <source>
        <dbReference type="Proteomes" id="UP000287022"/>
    </source>
</evidence>
<dbReference type="AlphaFoldDB" id="A0A432YZE4"/>
<dbReference type="Pfam" id="PF07963">
    <property type="entry name" value="N_methyl"/>
    <property type="match status" value="1"/>
</dbReference>
<proteinExistence type="predicted"/>